<keyword evidence="1" id="KW-0802">TPR repeat</keyword>
<protein>
    <submittedName>
        <fullName evidence="2">Uncharacterized protein</fullName>
    </submittedName>
</protein>
<dbReference type="EnsemblProtists" id="EOD12112">
    <property type="protein sequence ID" value="EOD12112"/>
    <property type="gene ID" value="EMIHUDRAFT_213884"/>
</dbReference>
<reference evidence="3" key="1">
    <citation type="journal article" date="2013" name="Nature">
        <title>Pan genome of the phytoplankton Emiliania underpins its global distribution.</title>
        <authorList>
            <person name="Read B.A."/>
            <person name="Kegel J."/>
            <person name="Klute M.J."/>
            <person name="Kuo A."/>
            <person name="Lefebvre S.C."/>
            <person name="Maumus F."/>
            <person name="Mayer C."/>
            <person name="Miller J."/>
            <person name="Monier A."/>
            <person name="Salamov A."/>
            <person name="Young J."/>
            <person name="Aguilar M."/>
            <person name="Claverie J.M."/>
            <person name="Frickenhaus S."/>
            <person name="Gonzalez K."/>
            <person name="Herman E.K."/>
            <person name="Lin Y.C."/>
            <person name="Napier J."/>
            <person name="Ogata H."/>
            <person name="Sarno A.F."/>
            <person name="Shmutz J."/>
            <person name="Schroeder D."/>
            <person name="de Vargas C."/>
            <person name="Verret F."/>
            <person name="von Dassow P."/>
            <person name="Valentin K."/>
            <person name="Van de Peer Y."/>
            <person name="Wheeler G."/>
            <person name="Dacks J.B."/>
            <person name="Delwiche C.F."/>
            <person name="Dyhrman S.T."/>
            <person name="Glockner G."/>
            <person name="John U."/>
            <person name="Richards T."/>
            <person name="Worden A.Z."/>
            <person name="Zhang X."/>
            <person name="Grigoriev I.V."/>
            <person name="Allen A.E."/>
            <person name="Bidle K."/>
            <person name="Borodovsky M."/>
            <person name="Bowler C."/>
            <person name="Brownlee C."/>
            <person name="Cock J.M."/>
            <person name="Elias M."/>
            <person name="Gladyshev V.N."/>
            <person name="Groth M."/>
            <person name="Guda C."/>
            <person name="Hadaegh A."/>
            <person name="Iglesias-Rodriguez M.D."/>
            <person name="Jenkins J."/>
            <person name="Jones B.M."/>
            <person name="Lawson T."/>
            <person name="Leese F."/>
            <person name="Lindquist E."/>
            <person name="Lobanov A."/>
            <person name="Lomsadze A."/>
            <person name="Malik S.B."/>
            <person name="Marsh M.E."/>
            <person name="Mackinder L."/>
            <person name="Mock T."/>
            <person name="Mueller-Roeber B."/>
            <person name="Pagarete A."/>
            <person name="Parker M."/>
            <person name="Probert I."/>
            <person name="Quesneville H."/>
            <person name="Raines C."/>
            <person name="Rensing S.A."/>
            <person name="Riano-Pachon D.M."/>
            <person name="Richier S."/>
            <person name="Rokitta S."/>
            <person name="Shiraiwa Y."/>
            <person name="Soanes D.M."/>
            <person name="van der Giezen M."/>
            <person name="Wahlund T.M."/>
            <person name="Williams B."/>
            <person name="Wilson W."/>
            <person name="Wolfe G."/>
            <person name="Wurch L.L."/>
        </authorList>
    </citation>
    <scope>NUCLEOTIDE SEQUENCE</scope>
</reference>
<dbReference type="Proteomes" id="UP000013827">
    <property type="component" value="Unassembled WGS sequence"/>
</dbReference>
<feature type="repeat" description="TPR" evidence="1">
    <location>
        <begin position="120"/>
        <end position="153"/>
    </location>
</feature>
<accession>A0A0D3ILH7</accession>
<proteinExistence type="predicted"/>
<dbReference type="KEGG" id="ehx:EMIHUDRAFT_213884"/>
<dbReference type="OMA" id="ASAGEWY"/>
<dbReference type="RefSeq" id="XP_005764541.1">
    <property type="nucleotide sequence ID" value="XM_005764484.1"/>
</dbReference>
<dbReference type="GeneID" id="17258343"/>
<sequence>MSLSLHALRLAGCLSAVASCALLLRRLLASRPRRLAERSCAACRPTLREHGGEPRKRCVRTAPPVAEAAAPLATAQADPSDARARARAHLRFGNLCARGGRPEKALSQYLAAARADPAYATARHNCGGVCQRLRRFAEAAEHYEAALALKPRLVEAATNLAVAQLNAGAQLSAAGDAASAGEWYRSAVESAYRAMRVQAGAVEGGAGRAEGGETQDGFDSGGFNSGGFNSEAFANLNVALRLVGERERAVRETWAAVASLSPAGFTRPPPAPAPPHLSRCLSRCLSCSASGSPSSGPTPPAALTVACVKWGDKYGPEYVNRLYAMVARRLPGVPFRFACLTEQPRGLRREVEPLPLPAASAGWRGWWLKACLFTS</sequence>
<dbReference type="Gene3D" id="1.25.40.10">
    <property type="entry name" value="Tetratricopeptide repeat domain"/>
    <property type="match status" value="1"/>
</dbReference>
<dbReference type="AlphaFoldDB" id="A0A0D3ILH7"/>
<dbReference type="InterPro" id="IPR011990">
    <property type="entry name" value="TPR-like_helical_dom_sf"/>
</dbReference>
<dbReference type="SMART" id="SM00028">
    <property type="entry name" value="TPR"/>
    <property type="match status" value="2"/>
</dbReference>
<dbReference type="SUPFAM" id="SSF48452">
    <property type="entry name" value="TPR-like"/>
    <property type="match status" value="1"/>
</dbReference>
<dbReference type="InterPro" id="IPR019734">
    <property type="entry name" value="TPR_rpt"/>
</dbReference>
<dbReference type="PaxDb" id="2903-EOD12112"/>
<organism evidence="2 3">
    <name type="scientific">Emiliania huxleyi (strain CCMP1516)</name>
    <dbReference type="NCBI Taxonomy" id="280463"/>
    <lineage>
        <taxon>Eukaryota</taxon>
        <taxon>Haptista</taxon>
        <taxon>Haptophyta</taxon>
        <taxon>Prymnesiophyceae</taxon>
        <taxon>Isochrysidales</taxon>
        <taxon>Noelaerhabdaceae</taxon>
        <taxon>Emiliania</taxon>
    </lineage>
</organism>
<dbReference type="PROSITE" id="PS50005">
    <property type="entry name" value="TPR"/>
    <property type="match status" value="1"/>
</dbReference>
<reference evidence="2" key="2">
    <citation type="submission" date="2024-10" db="UniProtKB">
        <authorList>
            <consortium name="EnsemblProtists"/>
        </authorList>
    </citation>
    <scope>IDENTIFICATION</scope>
</reference>
<evidence type="ECO:0000313" key="2">
    <source>
        <dbReference type="EnsemblProtists" id="EOD12112"/>
    </source>
</evidence>
<dbReference type="STRING" id="2903.R1BQY7"/>
<evidence type="ECO:0000256" key="1">
    <source>
        <dbReference type="PROSITE-ProRule" id="PRU00339"/>
    </source>
</evidence>
<dbReference type="HOGENOM" id="CLU_738592_0_0_1"/>
<keyword evidence="3" id="KW-1185">Reference proteome</keyword>
<evidence type="ECO:0000313" key="3">
    <source>
        <dbReference type="Proteomes" id="UP000013827"/>
    </source>
</evidence>
<name>A0A0D3ILH7_EMIH1</name>